<keyword evidence="3 7" id="KW-1133">Transmembrane helix</keyword>
<feature type="non-terminal residue" evidence="9">
    <location>
        <position position="1"/>
    </location>
</feature>
<dbReference type="Proteomes" id="UP000752696">
    <property type="component" value="Unassembled WGS sequence"/>
</dbReference>
<comment type="caution">
    <text evidence="9">The sequence shown here is derived from an EMBL/GenBank/DDBJ whole genome shotgun (WGS) entry which is preliminary data.</text>
</comment>
<feature type="transmembrane region" description="Helical" evidence="7">
    <location>
        <begin position="86"/>
        <end position="119"/>
    </location>
</feature>
<dbReference type="InterPro" id="IPR007782">
    <property type="entry name" value="VKG_COase"/>
</dbReference>
<keyword evidence="10" id="KW-1185">Reference proteome</keyword>
<proteinExistence type="predicted"/>
<dbReference type="OrthoDB" id="206689at2759"/>
<organism evidence="9 10">
    <name type="scientific">Heterotrigona itama</name>
    <dbReference type="NCBI Taxonomy" id="395501"/>
    <lineage>
        <taxon>Eukaryota</taxon>
        <taxon>Metazoa</taxon>
        <taxon>Ecdysozoa</taxon>
        <taxon>Arthropoda</taxon>
        <taxon>Hexapoda</taxon>
        <taxon>Insecta</taxon>
        <taxon>Pterygota</taxon>
        <taxon>Neoptera</taxon>
        <taxon>Endopterygota</taxon>
        <taxon>Hymenoptera</taxon>
        <taxon>Apocrita</taxon>
        <taxon>Aculeata</taxon>
        <taxon>Apoidea</taxon>
        <taxon>Anthophila</taxon>
        <taxon>Apidae</taxon>
        <taxon>Heterotrigona</taxon>
    </lineage>
</organism>
<feature type="domain" description="HTTM-like" evidence="8">
    <location>
        <begin position="26"/>
        <end position="263"/>
    </location>
</feature>
<accession>A0A6V7HGH9</accession>
<keyword evidence="2 7" id="KW-0812">Transmembrane</keyword>
<reference evidence="9" key="1">
    <citation type="submission" date="2020-07" db="EMBL/GenBank/DDBJ databases">
        <authorList>
            <person name="Nazaruddin N."/>
        </authorList>
    </citation>
    <scope>NUCLEOTIDE SEQUENCE</scope>
</reference>
<feature type="transmembrane region" description="Helical" evidence="7">
    <location>
        <begin position="131"/>
        <end position="150"/>
    </location>
</feature>
<evidence type="ECO:0000256" key="1">
    <source>
        <dbReference type="ARBA" id="ARBA00004127"/>
    </source>
</evidence>
<feature type="transmembrane region" description="Helical" evidence="7">
    <location>
        <begin position="162"/>
        <end position="181"/>
    </location>
</feature>
<protein>
    <recommendedName>
        <fullName evidence="8">HTTM-like domain-containing protein</fullName>
    </recommendedName>
</protein>
<evidence type="ECO:0000256" key="7">
    <source>
        <dbReference type="SAM" id="Phobius"/>
    </source>
</evidence>
<evidence type="ECO:0000313" key="9">
    <source>
        <dbReference type="EMBL" id="CAD1479527.1"/>
    </source>
</evidence>
<feature type="transmembrane region" description="Helical" evidence="7">
    <location>
        <begin position="219"/>
        <end position="239"/>
    </location>
</feature>
<feature type="non-terminal residue" evidence="9">
    <location>
        <position position="263"/>
    </location>
</feature>
<evidence type="ECO:0000256" key="4">
    <source>
        <dbReference type="ARBA" id="ARBA00023136"/>
    </source>
</evidence>
<dbReference type="PANTHER" id="PTHR12639">
    <property type="entry name" value="VITAMIN K-DEPENDENT GAMMA-CARBOXYLASE"/>
    <property type="match status" value="1"/>
</dbReference>
<evidence type="ECO:0000256" key="5">
    <source>
        <dbReference type="ARBA" id="ARBA00023157"/>
    </source>
</evidence>
<evidence type="ECO:0000259" key="8">
    <source>
        <dbReference type="SMART" id="SM00752"/>
    </source>
</evidence>
<dbReference type="AlphaFoldDB" id="A0A6V7HGH9"/>
<dbReference type="SMART" id="SM00752">
    <property type="entry name" value="HTTM"/>
    <property type="match status" value="1"/>
</dbReference>
<evidence type="ECO:0000256" key="2">
    <source>
        <dbReference type="ARBA" id="ARBA00022692"/>
    </source>
</evidence>
<comment type="subcellular location">
    <subcellularLocation>
        <location evidence="1">Endomembrane system</location>
        <topology evidence="1">Multi-pass membrane protein</topology>
    </subcellularLocation>
</comment>
<name>A0A6V7HGH9_9HYME</name>
<dbReference type="Pfam" id="PF05090">
    <property type="entry name" value="HTTM"/>
    <property type="match status" value="1"/>
</dbReference>
<evidence type="ECO:0000256" key="6">
    <source>
        <dbReference type="ARBA" id="ARBA00023239"/>
    </source>
</evidence>
<keyword evidence="6" id="KW-0456">Lyase</keyword>
<dbReference type="InterPro" id="IPR011020">
    <property type="entry name" value="HTTM-like"/>
</dbReference>
<dbReference type="GO" id="GO:0012505">
    <property type="term" value="C:endomembrane system"/>
    <property type="evidence" value="ECO:0007669"/>
    <property type="project" value="UniProtKB-SubCell"/>
</dbReference>
<dbReference type="PANTHER" id="PTHR12639:SF6">
    <property type="entry name" value="VITAMIN K-DEPENDENT GAMMA-CARBOXYLASE"/>
    <property type="match status" value="1"/>
</dbReference>
<dbReference type="GO" id="GO:0019842">
    <property type="term" value="F:vitamin binding"/>
    <property type="evidence" value="ECO:0007669"/>
    <property type="project" value="TreeGrafter"/>
</dbReference>
<evidence type="ECO:0000256" key="3">
    <source>
        <dbReference type="ARBA" id="ARBA00022989"/>
    </source>
</evidence>
<sequence>FDGRSPVMRRKSRQLANSQLCADDKSECDEHDKLIFPRCTMERLCMVLDIVEERGLADIDIKWGDPMECHFPLIHGMKAPSLPWMILIYTIMWIGAFGIMLGSRFKLACACFAIPYWYIFFLDKSYWNNHTYLYGIVAILFWGTEANNALDATKMKGTERTVPLWNYFILKFQFFALYFIAGLKKFSVEWLSGYAMMNLSRHWIFSPFKLFLTMKQTDFFIVHWFAFIFDLTVGFWMLFDKTRIPAMVFCTAFHLMNSRLFNI</sequence>
<keyword evidence="5" id="KW-1015">Disulfide bond</keyword>
<gene>
    <name evidence="9" type="ORF">MHI_LOCUS867149</name>
</gene>
<dbReference type="EMBL" id="CAJDYZ010011475">
    <property type="protein sequence ID" value="CAD1479527.1"/>
    <property type="molecule type" value="Genomic_DNA"/>
</dbReference>
<keyword evidence="4 7" id="KW-0472">Membrane</keyword>
<dbReference type="InterPro" id="IPR053934">
    <property type="entry name" value="HTTM_dom"/>
</dbReference>
<dbReference type="GO" id="GO:0008488">
    <property type="term" value="F:gamma-glutamyl carboxylase activity"/>
    <property type="evidence" value="ECO:0007669"/>
    <property type="project" value="InterPro"/>
</dbReference>
<evidence type="ECO:0000313" key="10">
    <source>
        <dbReference type="Proteomes" id="UP000752696"/>
    </source>
</evidence>